<evidence type="ECO:0000313" key="2">
    <source>
        <dbReference type="Proteomes" id="UP000814140"/>
    </source>
</evidence>
<evidence type="ECO:0000313" key="1">
    <source>
        <dbReference type="EMBL" id="KAI0059022.1"/>
    </source>
</evidence>
<dbReference type="Proteomes" id="UP000814140">
    <property type="component" value="Unassembled WGS sequence"/>
</dbReference>
<comment type="caution">
    <text evidence="1">The sequence shown here is derived from an EMBL/GenBank/DDBJ whole genome shotgun (WGS) entry which is preliminary data.</text>
</comment>
<keyword evidence="2" id="KW-1185">Reference proteome</keyword>
<organism evidence="1 2">
    <name type="scientific">Artomyces pyxidatus</name>
    <dbReference type="NCBI Taxonomy" id="48021"/>
    <lineage>
        <taxon>Eukaryota</taxon>
        <taxon>Fungi</taxon>
        <taxon>Dikarya</taxon>
        <taxon>Basidiomycota</taxon>
        <taxon>Agaricomycotina</taxon>
        <taxon>Agaricomycetes</taxon>
        <taxon>Russulales</taxon>
        <taxon>Auriscalpiaceae</taxon>
        <taxon>Artomyces</taxon>
    </lineage>
</organism>
<dbReference type="EMBL" id="MU277230">
    <property type="protein sequence ID" value="KAI0059022.1"/>
    <property type="molecule type" value="Genomic_DNA"/>
</dbReference>
<gene>
    <name evidence="1" type="ORF">BV25DRAFT_1918922</name>
</gene>
<name>A0ACB8SSA8_9AGAM</name>
<reference evidence="1" key="2">
    <citation type="journal article" date="2022" name="New Phytol.">
        <title>Evolutionary transition to the ectomycorrhizal habit in the genomes of a hyperdiverse lineage of mushroom-forming fungi.</title>
        <authorList>
            <person name="Looney B."/>
            <person name="Miyauchi S."/>
            <person name="Morin E."/>
            <person name="Drula E."/>
            <person name="Courty P.E."/>
            <person name="Kohler A."/>
            <person name="Kuo A."/>
            <person name="LaButti K."/>
            <person name="Pangilinan J."/>
            <person name="Lipzen A."/>
            <person name="Riley R."/>
            <person name="Andreopoulos W."/>
            <person name="He G."/>
            <person name="Johnson J."/>
            <person name="Nolan M."/>
            <person name="Tritt A."/>
            <person name="Barry K.W."/>
            <person name="Grigoriev I.V."/>
            <person name="Nagy L.G."/>
            <person name="Hibbett D."/>
            <person name="Henrissat B."/>
            <person name="Matheny P.B."/>
            <person name="Labbe J."/>
            <person name="Martin F.M."/>
        </authorList>
    </citation>
    <scope>NUCLEOTIDE SEQUENCE</scope>
    <source>
        <strain evidence="1">HHB10654</strain>
    </source>
</reference>
<proteinExistence type="predicted"/>
<reference evidence="1" key="1">
    <citation type="submission" date="2021-03" db="EMBL/GenBank/DDBJ databases">
        <authorList>
            <consortium name="DOE Joint Genome Institute"/>
            <person name="Ahrendt S."/>
            <person name="Looney B.P."/>
            <person name="Miyauchi S."/>
            <person name="Morin E."/>
            <person name="Drula E."/>
            <person name="Courty P.E."/>
            <person name="Chicoki N."/>
            <person name="Fauchery L."/>
            <person name="Kohler A."/>
            <person name="Kuo A."/>
            <person name="Labutti K."/>
            <person name="Pangilinan J."/>
            <person name="Lipzen A."/>
            <person name="Riley R."/>
            <person name="Andreopoulos W."/>
            <person name="He G."/>
            <person name="Johnson J."/>
            <person name="Barry K.W."/>
            <person name="Grigoriev I.V."/>
            <person name="Nagy L."/>
            <person name="Hibbett D."/>
            <person name="Henrissat B."/>
            <person name="Matheny P.B."/>
            <person name="Labbe J."/>
            <person name="Martin F."/>
        </authorList>
    </citation>
    <scope>NUCLEOTIDE SEQUENCE</scope>
    <source>
        <strain evidence="1">HHB10654</strain>
    </source>
</reference>
<accession>A0ACB8SSA8</accession>
<protein>
    <submittedName>
        <fullName evidence="1">Uncharacterized protein</fullName>
    </submittedName>
</protein>
<sequence length="346" mass="38140">MLDTSASPFPPGYSPSPSSASVPSPLSATLTSDPDGAWNLIPCRVSWAHEYEEYRGGTLPGPDGDCVFLRSPTPLKNQRASEACKKCRERKTKCTGAHPACARCTSRDYVCEYASQTATERRPIKVRRTLRDWLPKLDLPRVQAGQSVGPEAPMHIPSHEVSVKNEESESMALRCIDHRSTSACWEGSTPSNDFPMEEPWEFSEFTAADEEFTRIHQPHLDGHLFSEYGSAHSLPSPSSILAPQPVHHSSLSHLSGPGEDVLPLYAPMHPPARPLLHNAPTDQSHFVNIYPSPELKTEPDYGGLLSHLSSTTSMLGLQEEQEYDGAIDPYYIDVEDSAYAIHLQVP</sequence>